<dbReference type="Proteomes" id="UP000054107">
    <property type="component" value="Unassembled WGS sequence"/>
</dbReference>
<evidence type="ECO:0000313" key="3">
    <source>
        <dbReference type="EMBL" id="CEP12858.1"/>
    </source>
</evidence>
<dbReference type="EMBL" id="LN728700">
    <property type="protein sequence ID" value="CEP12858.1"/>
    <property type="molecule type" value="Genomic_DNA"/>
</dbReference>
<accession>A0A0B7NBT5</accession>
<proteinExistence type="predicted"/>
<dbReference type="OrthoDB" id="2286379at2759"/>
<name>A0A0B7NBT5_9FUNG</name>
<evidence type="ECO:0000256" key="1">
    <source>
        <dbReference type="SAM" id="MobiDB-lite"/>
    </source>
</evidence>
<organism evidence="3 4">
    <name type="scientific">Parasitella parasitica</name>
    <dbReference type="NCBI Taxonomy" id="35722"/>
    <lineage>
        <taxon>Eukaryota</taxon>
        <taxon>Fungi</taxon>
        <taxon>Fungi incertae sedis</taxon>
        <taxon>Mucoromycota</taxon>
        <taxon>Mucoromycotina</taxon>
        <taxon>Mucoromycetes</taxon>
        <taxon>Mucorales</taxon>
        <taxon>Mucorineae</taxon>
        <taxon>Mucoraceae</taxon>
        <taxon>Parasitella</taxon>
    </lineage>
</organism>
<feature type="domain" description="PiggyBac transposable element-derived protein" evidence="2">
    <location>
        <begin position="86"/>
        <end position="265"/>
    </location>
</feature>
<dbReference type="AlphaFoldDB" id="A0A0B7NBT5"/>
<evidence type="ECO:0000313" key="4">
    <source>
        <dbReference type="Proteomes" id="UP000054107"/>
    </source>
</evidence>
<dbReference type="InterPro" id="IPR029526">
    <property type="entry name" value="PGBD"/>
</dbReference>
<gene>
    <name evidence="3" type="primary">PARPA_06868.1 scaffold 24744</name>
</gene>
<evidence type="ECO:0000259" key="2">
    <source>
        <dbReference type="Pfam" id="PF13843"/>
    </source>
</evidence>
<protein>
    <recommendedName>
        <fullName evidence="2">PiggyBac transposable element-derived protein domain-containing protein</fullName>
    </recommendedName>
</protein>
<reference evidence="3 4" key="1">
    <citation type="submission" date="2014-09" db="EMBL/GenBank/DDBJ databases">
        <authorList>
            <person name="Ellenberger Sabrina"/>
        </authorList>
    </citation>
    <scope>NUCLEOTIDE SEQUENCE [LARGE SCALE GENOMIC DNA]</scope>
    <source>
        <strain evidence="3 4">CBS 412.66</strain>
    </source>
</reference>
<feature type="region of interest" description="Disordered" evidence="1">
    <location>
        <begin position="34"/>
        <end position="60"/>
    </location>
</feature>
<keyword evidence="4" id="KW-1185">Reference proteome</keyword>
<sequence length="278" mass="30939">MSNDAAGKVMCNGRLNALPDHTFVFPRTILKFQGGNSAQRGSNVPKPPTREEEGSSTLGFEDEEEAEAEMIDMTAAWIKSQVTVDTFVPGKYLCIDKSMNQWLGSGMPNVKKVPKKPHPIGQQFKTLADNHTYCILQLDTISDKFPSEFDNENRNLAEQIIADSLFGSPEMTTKLLEQGGLYSVMQVTKRAYWPRGMPAGECDVMRCLGPERGSFVSSFTQRDEYASSCSTTTLCTRQGDRGAPPRPQVFDEYEVNKSSGDANNNSRHNMISFQDFFS</sequence>
<dbReference type="Pfam" id="PF13843">
    <property type="entry name" value="DDE_Tnp_1_7"/>
    <property type="match status" value="1"/>
</dbReference>